<dbReference type="AlphaFoldDB" id="A0A2M9YKP9"/>
<dbReference type="GO" id="GO:0016020">
    <property type="term" value="C:membrane"/>
    <property type="evidence" value="ECO:0007669"/>
    <property type="project" value="InterPro"/>
</dbReference>
<dbReference type="EMBL" id="NPDV01000016">
    <property type="protein sequence ID" value="PJZ52115.1"/>
    <property type="molecule type" value="Genomic_DNA"/>
</dbReference>
<dbReference type="InterPro" id="IPR034804">
    <property type="entry name" value="SQR/QFR_C/D"/>
</dbReference>
<name>A0A2M9YKP9_9LEPT</name>
<dbReference type="Proteomes" id="UP000232149">
    <property type="component" value="Unassembled WGS sequence"/>
</dbReference>
<evidence type="ECO:0000313" key="2">
    <source>
        <dbReference type="EMBL" id="PJZ52115.1"/>
    </source>
</evidence>
<keyword evidence="1" id="KW-0472">Membrane</keyword>
<proteinExistence type="predicted"/>
<keyword evidence="1" id="KW-1133">Transmembrane helix</keyword>
<feature type="transmembrane region" description="Helical" evidence="1">
    <location>
        <begin position="130"/>
        <end position="149"/>
    </location>
</feature>
<evidence type="ECO:0000256" key="1">
    <source>
        <dbReference type="SAM" id="Phobius"/>
    </source>
</evidence>
<keyword evidence="1" id="KW-0812">Transmembrane</keyword>
<dbReference type="RefSeq" id="WP_100786931.1">
    <property type="nucleotide sequence ID" value="NZ_NPDU01000010.1"/>
</dbReference>
<feature type="transmembrane region" description="Helical" evidence="1">
    <location>
        <begin position="91"/>
        <end position="110"/>
    </location>
</feature>
<dbReference type="SUPFAM" id="SSF81343">
    <property type="entry name" value="Fumarate reductase respiratory complex transmembrane subunits"/>
    <property type="match status" value="1"/>
</dbReference>
<accession>A0A2M9YKP9</accession>
<protein>
    <submittedName>
        <fullName evidence="2">Uncharacterized protein</fullName>
    </submittedName>
</protein>
<evidence type="ECO:0000313" key="5">
    <source>
        <dbReference type="Proteomes" id="UP000232188"/>
    </source>
</evidence>
<evidence type="ECO:0000313" key="4">
    <source>
        <dbReference type="Proteomes" id="UP000232149"/>
    </source>
</evidence>
<feature type="transmembrane region" description="Helical" evidence="1">
    <location>
        <begin position="50"/>
        <end position="71"/>
    </location>
</feature>
<keyword evidence="4" id="KW-1185">Reference proteome</keyword>
<dbReference type="EMBL" id="NPDU01000010">
    <property type="protein sequence ID" value="PJZ62977.1"/>
    <property type="molecule type" value="Genomic_DNA"/>
</dbReference>
<evidence type="ECO:0000313" key="3">
    <source>
        <dbReference type="EMBL" id="PJZ62977.1"/>
    </source>
</evidence>
<reference evidence="4 5" key="1">
    <citation type="submission" date="2017-07" db="EMBL/GenBank/DDBJ databases">
        <title>Leptospira spp. isolated from tropical soils.</title>
        <authorList>
            <person name="Thibeaux R."/>
            <person name="Iraola G."/>
            <person name="Ferres I."/>
            <person name="Bierque E."/>
            <person name="Girault D."/>
            <person name="Soupe-Gilbert M.-E."/>
            <person name="Picardeau M."/>
            <person name="Goarant C."/>
        </authorList>
    </citation>
    <scope>NUCLEOTIDE SEQUENCE [LARGE SCALE GENOMIC DNA]</scope>
    <source>
        <strain evidence="2 5">FH2-B-C1</strain>
        <strain evidence="3 4">FH2-B-D1</strain>
    </source>
</reference>
<feature type="transmembrane region" description="Helical" evidence="1">
    <location>
        <begin position="169"/>
        <end position="187"/>
    </location>
</feature>
<dbReference type="Proteomes" id="UP000232188">
    <property type="component" value="Unassembled WGS sequence"/>
</dbReference>
<feature type="transmembrane region" description="Helical" evidence="1">
    <location>
        <begin position="12"/>
        <end position="30"/>
    </location>
</feature>
<gene>
    <name evidence="3" type="ORF">CH376_05695</name>
    <name evidence="2" type="ORF">CH380_16915</name>
</gene>
<comment type="caution">
    <text evidence="2">The sequence shown here is derived from an EMBL/GenBank/DDBJ whole genome shotgun (WGS) entry which is preliminary data.</text>
</comment>
<sequence>MTIKKIHYVSGLTISVFIGLHLFNHFMSFWGPAAHISTMETIRLVYRNVFVETLLLLAVLTQIVSGIRLFIRKRTEVYGPFDRLQIFTGLYLALFLVIHLSAVMTGRFVLRLDTNFYFGAAGLNTFPFNLFFIPYYSLAMISVFGHVAAVHKNKMKRSVLGASPGQQAVWILICGFVISGILIYGLTNRFNGFQIPKEYKVLTGN</sequence>
<organism evidence="2 5">
    <name type="scientific">Leptospira adleri</name>
    <dbReference type="NCBI Taxonomy" id="2023186"/>
    <lineage>
        <taxon>Bacteria</taxon>
        <taxon>Pseudomonadati</taxon>
        <taxon>Spirochaetota</taxon>
        <taxon>Spirochaetia</taxon>
        <taxon>Leptospirales</taxon>
        <taxon>Leptospiraceae</taxon>
        <taxon>Leptospira</taxon>
    </lineage>
</organism>